<gene>
    <name evidence="2" type="ORF">HID58_018579</name>
</gene>
<dbReference type="EMBL" id="JAGKQM010000005">
    <property type="protein sequence ID" value="KAH0926323.1"/>
    <property type="molecule type" value="Genomic_DNA"/>
</dbReference>
<accession>A0ABQ8DAC3</accession>
<evidence type="ECO:0000256" key="1">
    <source>
        <dbReference type="SAM" id="MobiDB-lite"/>
    </source>
</evidence>
<keyword evidence="3" id="KW-1185">Reference proteome</keyword>
<dbReference type="Proteomes" id="UP000824890">
    <property type="component" value="Unassembled WGS sequence"/>
</dbReference>
<name>A0ABQ8DAC3_BRANA</name>
<organism evidence="2 3">
    <name type="scientific">Brassica napus</name>
    <name type="common">Rape</name>
    <dbReference type="NCBI Taxonomy" id="3708"/>
    <lineage>
        <taxon>Eukaryota</taxon>
        <taxon>Viridiplantae</taxon>
        <taxon>Streptophyta</taxon>
        <taxon>Embryophyta</taxon>
        <taxon>Tracheophyta</taxon>
        <taxon>Spermatophyta</taxon>
        <taxon>Magnoliopsida</taxon>
        <taxon>eudicotyledons</taxon>
        <taxon>Gunneridae</taxon>
        <taxon>Pentapetalae</taxon>
        <taxon>rosids</taxon>
        <taxon>malvids</taxon>
        <taxon>Brassicales</taxon>
        <taxon>Brassicaceae</taxon>
        <taxon>Brassiceae</taxon>
        <taxon>Brassica</taxon>
    </lineage>
</organism>
<evidence type="ECO:0008006" key="4">
    <source>
        <dbReference type="Google" id="ProtNLM"/>
    </source>
</evidence>
<feature type="region of interest" description="Disordered" evidence="1">
    <location>
        <begin position="167"/>
        <end position="209"/>
    </location>
</feature>
<proteinExistence type="predicted"/>
<evidence type="ECO:0000313" key="2">
    <source>
        <dbReference type="EMBL" id="KAH0926323.1"/>
    </source>
</evidence>
<evidence type="ECO:0000313" key="3">
    <source>
        <dbReference type="Proteomes" id="UP000824890"/>
    </source>
</evidence>
<comment type="caution">
    <text evidence="2">The sequence shown here is derived from an EMBL/GenBank/DDBJ whole genome shotgun (WGS) entry which is preliminary data.</text>
</comment>
<feature type="compositionally biased region" description="Basic and acidic residues" evidence="1">
    <location>
        <begin position="179"/>
        <end position="190"/>
    </location>
</feature>
<dbReference type="InterPro" id="IPR055314">
    <property type="entry name" value="At2g29880-like"/>
</dbReference>
<dbReference type="PANTHER" id="PTHR47864:SF10">
    <property type="entry name" value="MYB_SANT-LIKE DNA-BINDING DOMAIN PROTEIN"/>
    <property type="match status" value="1"/>
</dbReference>
<reference evidence="2 3" key="1">
    <citation type="submission" date="2021-05" db="EMBL/GenBank/DDBJ databases">
        <title>Genome Assembly of Synthetic Allotetraploid Brassica napus Reveals Homoeologous Exchanges between Subgenomes.</title>
        <authorList>
            <person name="Davis J.T."/>
        </authorList>
    </citation>
    <scope>NUCLEOTIDE SEQUENCE [LARGE SCALE GENOMIC DNA]</scope>
    <source>
        <strain evidence="3">cv. Da-Ae</strain>
        <tissue evidence="2">Seedling</tissue>
    </source>
</reference>
<feature type="non-terminal residue" evidence="2">
    <location>
        <position position="1"/>
    </location>
</feature>
<protein>
    <recommendedName>
        <fullName evidence="4">Myb-like domain-containing protein</fullName>
    </recommendedName>
</protein>
<dbReference type="PANTHER" id="PTHR47864">
    <property type="entry name" value="TRANSMEMBRANE PROTEIN"/>
    <property type="match status" value="1"/>
</dbReference>
<sequence>WTPEETKVLIKLLVEEAIKRGWRDSSGIINKAAVENKILPTLNERVGCQKFHKHYQTESIMSIFNVTALDLDEMTKQKASQEVWQGYLKAHPNHQFMRYDSHEQFDDLKIIFDGTTTNGGNSLGLSDTTDASAYLRSRTEVCYNLEELKNDNNDSMALSLVSYNKEKRDDKKKLKKERRNLDWKRSNMKMEKKKKNNVSDAMKEITNDE</sequence>